<evidence type="ECO:0000313" key="2">
    <source>
        <dbReference type="EMBL" id="KXG28173.1"/>
    </source>
</evidence>
<proteinExistence type="predicted"/>
<dbReference type="eggNOG" id="ENOG502R3T8">
    <property type="taxonomic scope" value="Eukaryota"/>
</dbReference>
<dbReference type="OMA" id="HEQNTTP"/>
<name>A0A1B6PR85_SORBI</name>
<dbReference type="EMBL" id="CM000764">
    <property type="protein sequence ID" value="KXG28173.1"/>
    <property type="molecule type" value="Genomic_DNA"/>
</dbReference>
<dbReference type="Gramene" id="KXG28173">
    <property type="protein sequence ID" value="KXG28173"/>
    <property type="gene ID" value="SORBI_3005G093400"/>
</dbReference>
<dbReference type="OrthoDB" id="664120at2759"/>
<organism evidence="2 3">
    <name type="scientific">Sorghum bicolor</name>
    <name type="common">Sorghum</name>
    <name type="synonym">Sorghum vulgare</name>
    <dbReference type="NCBI Taxonomy" id="4558"/>
    <lineage>
        <taxon>Eukaryota</taxon>
        <taxon>Viridiplantae</taxon>
        <taxon>Streptophyta</taxon>
        <taxon>Embryophyta</taxon>
        <taxon>Tracheophyta</taxon>
        <taxon>Spermatophyta</taxon>
        <taxon>Magnoliopsida</taxon>
        <taxon>Liliopsida</taxon>
        <taxon>Poales</taxon>
        <taxon>Poaceae</taxon>
        <taxon>PACMAD clade</taxon>
        <taxon>Panicoideae</taxon>
        <taxon>Andropogonodae</taxon>
        <taxon>Andropogoneae</taxon>
        <taxon>Sorghinae</taxon>
        <taxon>Sorghum</taxon>
    </lineage>
</organism>
<keyword evidence="3" id="KW-1185">Reference proteome</keyword>
<gene>
    <name evidence="2" type="ORF">SORBI_3005G093400</name>
</gene>
<evidence type="ECO:0000256" key="1">
    <source>
        <dbReference type="SAM" id="MobiDB-lite"/>
    </source>
</evidence>
<sequence length="84" mass="8783">MSSDQMSDVPGGYFVGRPSNHAADKTEEPPHAAGEQNPATAQTPGDYFVGRPESHHKQQTTTKHSTPSFLAKCCPCLAGGGAAE</sequence>
<reference evidence="2 3" key="1">
    <citation type="journal article" date="2009" name="Nature">
        <title>The Sorghum bicolor genome and the diversification of grasses.</title>
        <authorList>
            <person name="Paterson A.H."/>
            <person name="Bowers J.E."/>
            <person name="Bruggmann R."/>
            <person name="Dubchak I."/>
            <person name="Grimwood J."/>
            <person name="Gundlach H."/>
            <person name="Haberer G."/>
            <person name="Hellsten U."/>
            <person name="Mitros T."/>
            <person name="Poliakov A."/>
            <person name="Schmutz J."/>
            <person name="Spannagl M."/>
            <person name="Tang H."/>
            <person name="Wang X."/>
            <person name="Wicker T."/>
            <person name="Bharti A.K."/>
            <person name="Chapman J."/>
            <person name="Feltus F.A."/>
            <person name="Gowik U."/>
            <person name="Grigoriev I.V."/>
            <person name="Lyons E."/>
            <person name="Maher C.A."/>
            <person name="Martis M."/>
            <person name="Narechania A."/>
            <person name="Otillar R.P."/>
            <person name="Penning B.W."/>
            <person name="Salamov A.A."/>
            <person name="Wang Y."/>
            <person name="Zhang L."/>
            <person name="Carpita N.C."/>
            <person name="Freeling M."/>
            <person name="Gingle A.R."/>
            <person name="Hash C.T."/>
            <person name="Keller B."/>
            <person name="Klein P."/>
            <person name="Kresovich S."/>
            <person name="McCann M.C."/>
            <person name="Ming R."/>
            <person name="Peterson D.G."/>
            <person name="Mehboob-ur-Rahman"/>
            <person name="Ware D."/>
            <person name="Westhoff P."/>
            <person name="Mayer K.F."/>
            <person name="Messing J."/>
            <person name="Rokhsar D.S."/>
        </authorList>
    </citation>
    <scope>NUCLEOTIDE SEQUENCE [LARGE SCALE GENOMIC DNA]</scope>
    <source>
        <strain evidence="3">cv. BTx623</strain>
    </source>
</reference>
<dbReference type="AlphaFoldDB" id="A0A1B6PR85"/>
<evidence type="ECO:0000313" key="3">
    <source>
        <dbReference type="Proteomes" id="UP000000768"/>
    </source>
</evidence>
<dbReference type="InParanoid" id="A0A1B6PR85"/>
<accession>A0A1B6PR85</accession>
<dbReference type="Proteomes" id="UP000000768">
    <property type="component" value="Chromosome 5"/>
</dbReference>
<feature type="region of interest" description="Disordered" evidence="1">
    <location>
        <begin position="1"/>
        <end position="67"/>
    </location>
</feature>
<reference evidence="3" key="2">
    <citation type="journal article" date="2018" name="Plant J.">
        <title>The Sorghum bicolor reference genome: improved assembly, gene annotations, a transcriptome atlas, and signatures of genome organization.</title>
        <authorList>
            <person name="McCormick R.F."/>
            <person name="Truong S.K."/>
            <person name="Sreedasyam A."/>
            <person name="Jenkins J."/>
            <person name="Shu S."/>
            <person name="Sims D."/>
            <person name="Kennedy M."/>
            <person name="Amirebrahimi M."/>
            <person name="Weers B.D."/>
            <person name="McKinley B."/>
            <person name="Mattison A."/>
            <person name="Morishige D.T."/>
            <person name="Grimwood J."/>
            <person name="Schmutz J."/>
            <person name="Mullet J.E."/>
        </authorList>
    </citation>
    <scope>NUCLEOTIDE SEQUENCE [LARGE SCALE GENOMIC DNA]</scope>
    <source>
        <strain evidence="3">cv. BTx623</strain>
    </source>
</reference>
<protein>
    <submittedName>
        <fullName evidence="2">Uncharacterized protein</fullName>
    </submittedName>
</protein>